<dbReference type="PATRIC" id="fig|261654.4.peg.2006"/>
<dbReference type="RefSeq" id="WP_091661177.1">
    <property type="nucleotide sequence ID" value="NZ_LT594323.1"/>
</dbReference>
<keyword evidence="1" id="KW-1133">Transmembrane helix</keyword>
<feature type="transmembrane region" description="Helical" evidence="1">
    <location>
        <begin position="53"/>
        <end position="76"/>
    </location>
</feature>
<evidence type="ECO:0000313" key="2">
    <source>
        <dbReference type="EMBL" id="SBT42415.1"/>
    </source>
</evidence>
<reference evidence="3" key="1">
    <citation type="submission" date="2016-06" db="EMBL/GenBank/DDBJ databases">
        <authorList>
            <person name="Varghese N."/>
            <person name="Submissions Spin"/>
        </authorList>
    </citation>
    <scope>NUCLEOTIDE SEQUENCE [LARGE SCALE GENOMIC DNA]</scope>
    <source>
        <strain evidence="3">DSM 44815</strain>
    </source>
</reference>
<sequence length="235" mass="24986">MTNYSFPGRWVGGISLVLGPLLVLAGILLRIRFHYFFPQQLAAYQAHPALLVAAYSLFTAGMVVLTPGVAALARLIGRTHPTWAAWGAGLVILGLFTRTFHGGIDHMAFQLVRAEGAQEATRIVGDTYGAWHLFRFPALAVVTGWVVLAVGAYRSRALSRPRAVALALMSALALGTLKGTQVPQSLIAVGGLCYALVPLGVRLLRDGPRPSGRALLWLLALVAALVLISLFGPNG</sequence>
<feature type="transmembrane region" description="Helical" evidence="1">
    <location>
        <begin position="12"/>
        <end position="33"/>
    </location>
</feature>
<dbReference type="AlphaFoldDB" id="A0A1A8ZEV8"/>
<feature type="transmembrane region" description="Helical" evidence="1">
    <location>
        <begin position="133"/>
        <end position="151"/>
    </location>
</feature>
<feature type="transmembrane region" description="Helical" evidence="1">
    <location>
        <begin position="83"/>
        <end position="101"/>
    </location>
</feature>
<name>A0A1A8ZEV8_9ACTN</name>
<dbReference type="Proteomes" id="UP000199385">
    <property type="component" value="Chromosome I"/>
</dbReference>
<keyword evidence="1" id="KW-0472">Membrane</keyword>
<evidence type="ECO:0000313" key="3">
    <source>
        <dbReference type="Proteomes" id="UP000199385"/>
    </source>
</evidence>
<accession>A0A1A8ZEV8</accession>
<dbReference type="EMBL" id="LT594323">
    <property type="protein sequence ID" value="SBT42415.1"/>
    <property type="molecule type" value="Genomic_DNA"/>
</dbReference>
<keyword evidence="3" id="KW-1185">Reference proteome</keyword>
<dbReference type="STRING" id="261654.GA0070611_1971"/>
<feature type="transmembrane region" description="Helical" evidence="1">
    <location>
        <begin position="186"/>
        <end position="203"/>
    </location>
</feature>
<feature type="transmembrane region" description="Helical" evidence="1">
    <location>
        <begin position="215"/>
        <end position="232"/>
    </location>
</feature>
<gene>
    <name evidence="2" type="ORF">GA0070611_1971</name>
</gene>
<protein>
    <submittedName>
        <fullName evidence="2">Uncharacterized protein</fullName>
    </submittedName>
</protein>
<evidence type="ECO:0000256" key="1">
    <source>
        <dbReference type="SAM" id="Phobius"/>
    </source>
</evidence>
<dbReference type="OrthoDB" id="3294110at2"/>
<proteinExistence type="predicted"/>
<organism evidence="2 3">
    <name type="scientific">Micromonospora auratinigra</name>
    <dbReference type="NCBI Taxonomy" id="261654"/>
    <lineage>
        <taxon>Bacteria</taxon>
        <taxon>Bacillati</taxon>
        <taxon>Actinomycetota</taxon>
        <taxon>Actinomycetes</taxon>
        <taxon>Micromonosporales</taxon>
        <taxon>Micromonosporaceae</taxon>
        <taxon>Micromonospora</taxon>
    </lineage>
</organism>
<keyword evidence="1" id="KW-0812">Transmembrane</keyword>